<dbReference type="InterPro" id="IPR038570">
    <property type="entry name" value="HicA_sf"/>
</dbReference>
<comment type="similarity">
    <text evidence="1">Belongs to the HicA mRNA interferase family.</text>
</comment>
<proteinExistence type="inferred from homology"/>
<evidence type="ECO:0000256" key="2">
    <source>
        <dbReference type="ARBA" id="ARBA00022649"/>
    </source>
</evidence>
<evidence type="ECO:0008006" key="10">
    <source>
        <dbReference type="Google" id="ProtNLM"/>
    </source>
</evidence>
<protein>
    <recommendedName>
        <fullName evidence="10">Addiction module toxin, HicA family</fullName>
    </recommendedName>
</protein>
<dbReference type="GO" id="GO:0016787">
    <property type="term" value="F:hydrolase activity"/>
    <property type="evidence" value="ECO:0007669"/>
    <property type="project" value="UniProtKB-KW"/>
</dbReference>
<keyword evidence="6" id="KW-0694">RNA-binding</keyword>
<evidence type="ECO:0000256" key="5">
    <source>
        <dbReference type="ARBA" id="ARBA00022801"/>
    </source>
</evidence>
<evidence type="ECO:0000313" key="9">
    <source>
        <dbReference type="Proteomes" id="UP000182753"/>
    </source>
</evidence>
<keyword evidence="3" id="KW-0540">Nuclease</keyword>
<evidence type="ECO:0000313" key="8">
    <source>
        <dbReference type="EMBL" id="OIN89420.1"/>
    </source>
</evidence>
<evidence type="ECO:0000256" key="7">
    <source>
        <dbReference type="ARBA" id="ARBA00023016"/>
    </source>
</evidence>
<name>A0A1J4RSY4_9BACT</name>
<dbReference type="Proteomes" id="UP000182753">
    <property type="component" value="Unassembled WGS sequence"/>
</dbReference>
<gene>
    <name evidence="8" type="ORF">AUJ40_02005</name>
</gene>
<dbReference type="GO" id="GO:0004519">
    <property type="term" value="F:endonuclease activity"/>
    <property type="evidence" value="ECO:0007669"/>
    <property type="project" value="UniProtKB-KW"/>
</dbReference>
<keyword evidence="5" id="KW-0378">Hydrolase</keyword>
<dbReference type="Pfam" id="PF07927">
    <property type="entry name" value="HicA_toxin"/>
    <property type="match status" value="1"/>
</dbReference>
<evidence type="ECO:0000256" key="6">
    <source>
        <dbReference type="ARBA" id="ARBA00022884"/>
    </source>
</evidence>
<accession>A0A1J4RSY4</accession>
<comment type="caution">
    <text evidence="8">The sequence shown here is derived from an EMBL/GenBank/DDBJ whole genome shotgun (WGS) entry which is preliminary data.</text>
</comment>
<keyword evidence="4" id="KW-0255">Endonuclease</keyword>
<dbReference type="InterPro" id="IPR012933">
    <property type="entry name" value="HicA_mRNA_interferase"/>
</dbReference>
<dbReference type="AlphaFoldDB" id="A0A1J4RSY4"/>
<organism evidence="8 9">
    <name type="scientific">Candidatus Berkelbacteria bacterium CG1_02_42_45</name>
    <dbReference type="NCBI Taxonomy" id="1805036"/>
    <lineage>
        <taxon>Bacteria</taxon>
        <taxon>Candidatus Berkelbacteria</taxon>
    </lineage>
</organism>
<sequence length="80" mass="8829">MGRLANISGRKAIKAFSKVGYRLDHQEGSHIILYCDKVGYPILSIPDHKELAPGLLRAQIKRAGLSVEEFLKLLKGGNEV</sequence>
<evidence type="ECO:0000256" key="3">
    <source>
        <dbReference type="ARBA" id="ARBA00022722"/>
    </source>
</evidence>
<keyword evidence="7" id="KW-0346">Stress response</keyword>
<dbReference type="Gene3D" id="3.30.920.30">
    <property type="entry name" value="Hypothetical protein"/>
    <property type="match status" value="1"/>
</dbReference>
<dbReference type="SUPFAM" id="SSF54786">
    <property type="entry name" value="YcfA/nrd intein domain"/>
    <property type="match status" value="1"/>
</dbReference>
<evidence type="ECO:0000256" key="1">
    <source>
        <dbReference type="ARBA" id="ARBA00006620"/>
    </source>
</evidence>
<dbReference type="GO" id="GO:0003729">
    <property type="term" value="F:mRNA binding"/>
    <property type="evidence" value="ECO:0007669"/>
    <property type="project" value="InterPro"/>
</dbReference>
<evidence type="ECO:0000256" key="4">
    <source>
        <dbReference type="ARBA" id="ARBA00022759"/>
    </source>
</evidence>
<dbReference type="EMBL" id="MNUJ01000041">
    <property type="protein sequence ID" value="OIN89420.1"/>
    <property type="molecule type" value="Genomic_DNA"/>
</dbReference>
<keyword evidence="2" id="KW-1277">Toxin-antitoxin system</keyword>
<reference evidence="8 9" key="1">
    <citation type="journal article" date="2016" name="Environ. Microbiol.">
        <title>Genomic resolution of a cold subsurface aquifer community provides metabolic insights for novel microbes adapted to high CO concentrations.</title>
        <authorList>
            <person name="Probst A.J."/>
            <person name="Castelle C.J."/>
            <person name="Singh A."/>
            <person name="Brown C.T."/>
            <person name="Anantharaman K."/>
            <person name="Sharon I."/>
            <person name="Hug L.A."/>
            <person name="Burstein D."/>
            <person name="Emerson J.B."/>
            <person name="Thomas B.C."/>
            <person name="Banfield J.F."/>
        </authorList>
    </citation>
    <scope>NUCLEOTIDE SEQUENCE [LARGE SCALE GENOMIC DNA]</scope>
    <source>
        <strain evidence="8">CG1_02_42_45</strain>
    </source>
</reference>